<keyword evidence="4" id="KW-1185">Reference proteome</keyword>
<organism evidence="3 4">
    <name type="scientific">Ficedula albicollis</name>
    <name type="common">Collared flycatcher</name>
    <name type="synonym">Muscicapa albicollis</name>
    <dbReference type="NCBI Taxonomy" id="59894"/>
    <lineage>
        <taxon>Eukaryota</taxon>
        <taxon>Metazoa</taxon>
        <taxon>Chordata</taxon>
        <taxon>Craniata</taxon>
        <taxon>Vertebrata</taxon>
        <taxon>Euteleostomi</taxon>
        <taxon>Archelosauria</taxon>
        <taxon>Archosauria</taxon>
        <taxon>Dinosauria</taxon>
        <taxon>Saurischia</taxon>
        <taxon>Theropoda</taxon>
        <taxon>Coelurosauria</taxon>
        <taxon>Aves</taxon>
        <taxon>Neognathae</taxon>
        <taxon>Neoaves</taxon>
        <taxon>Telluraves</taxon>
        <taxon>Australaves</taxon>
        <taxon>Passeriformes</taxon>
        <taxon>Muscicapidae</taxon>
        <taxon>Ficedula</taxon>
    </lineage>
</organism>
<accession>U3JPN5</accession>
<evidence type="ECO:0000256" key="1">
    <source>
        <dbReference type="SAM" id="MobiDB-lite"/>
    </source>
</evidence>
<feature type="compositionally biased region" description="Low complexity" evidence="1">
    <location>
        <begin position="150"/>
        <end position="182"/>
    </location>
</feature>
<dbReference type="AlphaFoldDB" id="U3JPN5"/>
<feature type="chain" id="PRO_5032317053" evidence="2">
    <location>
        <begin position="23"/>
        <end position="290"/>
    </location>
</feature>
<feature type="region of interest" description="Disordered" evidence="1">
    <location>
        <begin position="76"/>
        <end position="205"/>
    </location>
</feature>
<feature type="compositionally biased region" description="Pro residues" evidence="1">
    <location>
        <begin position="266"/>
        <end position="278"/>
    </location>
</feature>
<dbReference type="HOGENOM" id="CLU_056455_1_0_1"/>
<reference evidence="3" key="3">
    <citation type="submission" date="2025-09" db="UniProtKB">
        <authorList>
            <consortium name="Ensembl"/>
        </authorList>
    </citation>
    <scope>IDENTIFICATION</scope>
</reference>
<gene>
    <name evidence="3" type="primary">JMJD8</name>
</gene>
<reference evidence="3 4" key="1">
    <citation type="journal article" date="2012" name="Nature">
        <title>The genomic landscape of species divergence in Ficedula flycatchers.</title>
        <authorList>
            <person name="Ellegren H."/>
            <person name="Smeds L."/>
            <person name="Burri R."/>
            <person name="Olason P.I."/>
            <person name="Backstrom N."/>
            <person name="Kawakami T."/>
            <person name="Kunstner A."/>
            <person name="Makinen H."/>
            <person name="Nadachowska-Brzyska K."/>
            <person name="Qvarnstrom A."/>
            <person name="Uebbing S."/>
            <person name="Wolf J.B."/>
        </authorList>
    </citation>
    <scope>NUCLEOTIDE SEQUENCE [LARGE SCALE GENOMIC DNA]</scope>
</reference>
<name>U3JPN5_FICAL</name>
<reference evidence="3" key="2">
    <citation type="submission" date="2025-08" db="UniProtKB">
        <authorList>
            <consortium name="Ensembl"/>
        </authorList>
    </citation>
    <scope>IDENTIFICATION</scope>
</reference>
<evidence type="ECO:0000313" key="4">
    <source>
        <dbReference type="Proteomes" id="UP000016665"/>
    </source>
</evidence>
<dbReference type="Proteomes" id="UP000016665">
    <property type="component" value="Chromosome 14"/>
</dbReference>
<evidence type="ECO:0000256" key="2">
    <source>
        <dbReference type="SAM" id="SignalP"/>
    </source>
</evidence>
<feature type="region of interest" description="Disordered" evidence="1">
    <location>
        <begin position="250"/>
        <end position="290"/>
    </location>
</feature>
<dbReference type="GeneTree" id="ENSGT00980000200578"/>
<dbReference type="STRING" id="59894.ENSFALP00000004739"/>
<dbReference type="eggNOG" id="KOG4642">
    <property type="taxonomic scope" value="Eukaryota"/>
</dbReference>
<feature type="compositionally biased region" description="Pro residues" evidence="1">
    <location>
        <begin position="191"/>
        <end position="205"/>
    </location>
</feature>
<protein>
    <submittedName>
        <fullName evidence="3">Uncharacterized protein</fullName>
    </submittedName>
</protein>
<sequence length="290" mass="29983">MAAAAARLLLLPLLGCVRPGACTDPPDGGWLAGTVPEEPRCTVERADASLTYSLFLQRFAFSRPVILGGVTDNSVSAGRAQTVPGGTHLPVPRERRPHPAPRSPSRRRSEPSAPGRSCWRRSGPSRCGSARPTPTRTAKVSGGPRPAAGSRFPRSPLRSRSGCAVPGVRGAPAEAAGPGPAGQRWVALSPPRSPGPSPGSAPVSPPDTLYFFGDNNFTEWGPLFQHYVPPPFRIPGTSPAYSFGIAGGCGMGPGRDRAGTGGSPQHQPPLPPQAPAPAFPSIGTALVSPR</sequence>
<dbReference type="Ensembl" id="ENSFALT00000004763.2">
    <property type="protein sequence ID" value="ENSFALP00000004739.2"/>
    <property type="gene ID" value="ENSFALG00000004546.2"/>
</dbReference>
<proteinExistence type="predicted"/>
<keyword evidence="2" id="KW-0732">Signal</keyword>
<evidence type="ECO:0000313" key="3">
    <source>
        <dbReference type="Ensembl" id="ENSFALP00000004739.2"/>
    </source>
</evidence>
<feature type="signal peptide" evidence="2">
    <location>
        <begin position="1"/>
        <end position="22"/>
    </location>
</feature>